<sequence>MVLSYGGYSTVVLIENQLNVLVKNKKNSTTSTASKSEQYGSHLSNLQKIQQKKQAVFAFPYNKKLLKLAVYSKCQGDNCDCMGWKRTDNSQISPTFTDPCRCEHHLETHILHLKDKPEQELNRLLGMVVDVDNMYVAINREENPETKKVYLYLFKLLRKCVLTLDTPIVEGPLGQPPFEKPLYS</sequence>
<dbReference type="EMBL" id="JAPWTJ010000248">
    <property type="protein sequence ID" value="KAJ8980630.1"/>
    <property type="molecule type" value="Genomic_DNA"/>
</dbReference>
<keyword evidence="3" id="KW-1185">Reference proteome</keyword>
<dbReference type="PANTHER" id="PTHR45750">
    <property type="entry name" value="GH11602P"/>
    <property type="match status" value="1"/>
</dbReference>
<dbReference type="PANTHER" id="PTHR45750:SF3">
    <property type="entry name" value="HISTONE ACETYLTRANSFERASE"/>
    <property type="match status" value="1"/>
</dbReference>
<dbReference type="InterPro" id="IPR009464">
    <property type="entry name" value="PCAF_N"/>
</dbReference>
<evidence type="ECO:0000259" key="1">
    <source>
        <dbReference type="Pfam" id="PF06466"/>
    </source>
</evidence>
<dbReference type="Proteomes" id="UP001162164">
    <property type="component" value="Unassembled WGS sequence"/>
</dbReference>
<feature type="domain" description="PCAF N-terminal" evidence="1">
    <location>
        <begin position="48"/>
        <end position="181"/>
    </location>
</feature>
<evidence type="ECO:0000313" key="2">
    <source>
        <dbReference type="EMBL" id="KAJ8980630.1"/>
    </source>
</evidence>
<evidence type="ECO:0000313" key="3">
    <source>
        <dbReference type="Proteomes" id="UP001162164"/>
    </source>
</evidence>
<dbReference type="Pfam" id="PF06466">
    <property type="entry name" value="PCAF_N"/>
    <property type="match status" value="1"/>
</dbReference>
<protein>
    <recommendedName>
        <fullName evidence="1">PCAF N-terminal domain-containing protein</fullName>
    </recommendedName>
</protein>
<comment type="caution">
    <text evidence="2">The sequence shown here is derived from an EMBL/GenBank/DDBJ whole genome shotgun (WGS) entry which is preliminary data.</text>
</comment>
<gene>
    <name evidence="2" type="ORF">NQ317_011706</name>
</gene>
<name>A0ABQ9JTN0_9CUCU</name>
<dbReference type="InterPro" id="IPR037800">
    <property type="entry name" value="GCN5"/>
</dbReference>
<accession>A0ABQ9JTN0</accession>
<reference evidence="2" key="1">
    <citation type="journal article" date="2023" name="Insect Mol. Biol.">
        <title>Genome sequencing provides insights into the evolution of gene families encoding plant cell wall-degrading enzymes in longhorned beetles.</title>
        <authorList>
            <person name="Shin N.R."/>
            <person name="Okamura Y."/>
            <person name="Kirsch R."/>
            <person name="Pauchet Y."/>
        </authorList>
    </citation>
    <scope>NUCLEOTIDE SEQUENCE</scope>
    <source>
        <strain evidence="2">MMC_N1</strain>
    </source>
</reference>
<organism evidence="2 3">
    <name type="scientific">Molorchus minor</name>
    <dbReference type="NCBI Taxonomy" id="1323400"/>
    <lineage>
        <taxon>Eukaryota</taxon>
        <taxon>Metazoa</taxon>
        <taxon>Ecdysozoa</taxon>
        <taxon>Arthropoda</taxon>
        <taxon>Hexapoda</taxon>
        <taxon>Insecta</taxon>
        <taxon>Pterygota</taxon>
        <taxon>Neoptera</taxon>
        <taxon>Endopterygota</taxon>
        <taxon>Coleoptera</taxon>
        <taxon>Polyphaga</taxon>
        <taxon>Cucujiformia</taxon>
        <taxon>Chrysomeloidea</taxon>
        <taxon>Cerambycidae</taxon>
        <taxon>Lamiinae</taxon>
        <taxon>Monochamini</taxon>
        <taxon>Molorchus</taxon>
    </lineage>
</organism>
<proteinExistence type="predicted"/>